<name>A0A8H4V7T7_9HYPO</name>
<dbReference type="Proteomes" id="UP000557566">
    <property type="component" value="Unassembled WGS sequence"/>
</dbReference>
<keyword evidence="3" id="KW-1185">Reference proteome</keyword>
<sequence>MTSLGAEHQKEELSLGGLPPRRSLLPPEYEAVDDEGVEISRLHLTASKSTTDSLPEYESVPRSGAASTSSCSSSSATGPNATHVFQVDTEGHPLFALPTSPRPDPVHVYSVLPTGEIGPEVYQSIREKRNSGSCTLVRAGHGGQSQAPVCSTTYRFGPYRPPKMRLLGDVTREEDFEVRGRGCHTRAQNIRTHLGTFQWRYASRSERKAVGASSLLVLDLMATAAAAGGKQGESRTAVAHLVRNEAFRTRDTGVTTAGNGGRLSMDLRNWVDAKGETQQVQVLAIASCITMLKKEVDRRRMHQLMAIAGGASGGG</sequence>
<feature type="compositionally biased region" description="Low complexity" evidence="1">
    <location>
        <begin position="14"/>
        <end position="27"/>
    </location>
</feature>
<protein>
    <submittedName>
        <fullName evidence="2">Uncharacterized protein</fullName>
    </submittedName>
</protein>
<organism evidence="2 3">
    <name type="scientific">Ophiocordyceps sinensis</name>
    <dbReference type="NCBI Taxonomy" id="72228"/>
    <lineage>
        <taxon>Eukaryota</taxon>
        <taxon>Fungi</taxon>
        <taxon>Dikarya</taxon>
        <taxon>Ascomycota</taxon>
        <taxon>Pezizomycotina</taxon>
        <taxon>Sordariomycetes</taxon>
        <taxon>Hypocreomycetidae</taxon>
        <taxon>Hypocreales</taxon>
        <taxon>Ophiocordycipitaceae</taxon>
        <taxon>Ophiocordyceps</taxon>
    </lineage>
</organism>
<feature type="compositionally biased region" description="Low complexity" evidence="1">
    <location>
        <begin position="63"/>
        <end position="78"/>
    </location>
</feature>
<reference evidence="2 3" key="1">
    <citation type="journal article" date="2020" name="Genome Biol. Evol.">
        <title>A new high-quality draft genome assembly of the Chinese cordyceps Ophiocordyceps sinensis.</title>
        <authorList>
            <person name="Shu R."/>
            <person name="Zhang J."/>
            <person name="Meng Q."/>
            <person name="Zhang H."/>
            <person name="Zhou G."/>
            <person name="Li M."/>
            <person name="Wu P."/>
            <person name="Zhao Y."/>
            <person name="Chen C."/>
            <person name="Qin Q."/>
        </authorList>
    </citation>
    <scope>NUCLEOTIDE SEQUENCE [LARGE SCALE GENOMIC DNA]</scope>
    <source>
        <strain evidence="2 3">IOZ07</strain>
    </source>
</reference>
<dbReference type="EMBL" id="JAAVMX010000003">
    <property type="protein sequence ID" value="KAF4510815.1"/>
    <property type="molecule type" value="Genomic_DNA"/>
</dbReference>
<dbReference type="AlphaFoldDB" id="A0A8H4V7T7"/>
<comment type="caution">
    <text evidence="2">The sequence shown here is derived from an EMBL/GenBank/DDBJ whole genome shotgun (WGS) entry which is preliminary data.</text>
</comment>
<feature type="region of interest" description="Disordered" evidence="1">
    <location>
        <begin position="1"/>
        <end position="81"/>
    </location>
</feature>
<evidence type="ECO:0000256" key="1">
    <source>
        <dbReference type="SAM" id="MobiDB-lite"/>
    </source>
</evidence>
<proteinExistence type="predicted"/>
<evidence type="ECO:0000313" key="2">
    <source>
        <dbReference type="EMBL" id="KAF4510815.1"/>
    </source>
</evidence>
<gene>
    <name evidence="2" type="ORF">G6O67_002678</name>
</gene>
<accession>A0A8H4V7T7</accession>
<evidence type="ECO:0000313" key="3">
    <source>
        <dbReference type="Proteomes" id="UP000557566"/>
    </source>
</evidence>
<dbReference type="OrthoDB" id="5325862at2759"/>